<keyword evidence="2" id="KW-1185">Reference proteome</keyword>
<dbReference type="AlphaFoldDB" id="A0A9N7UVY2"/>
<comment type="caution">
    <text evidence="1">The sequence shown here is derived from an EMBL/GenBank/DDBJ whole genome shotgun (WGS) entry which is preliminary data.</text>
</comment>
<evidence type="ECO:0000313" key="1">
    <source>
        <dbReference type="EMBL" id="CAB1440432.1"/>
    </source>
</evidence>
<protein>
    <submittedName>
        <fullName evidence="1">Uncharacterized protein</fullName>
    </submittedName>
</protein>
<accession>A0A9N7UVY2</accession>
<feature type="non-terminal residue" evidence="1">
    <location>
        <position position="215"/>
    </location>
</feature>
<dbReference type="EMBL" id="CADEAL010002451">
    <property type="protein sequence ID" value="CAB1440432.1"/>
    <property type="molecule type" value="Genomic_DNA"/>
</dbReference>
<sequence length="215" mass="22571">PCADGSVSVNGRGAFRAQRELGGCHGHIFSGHALSIDWKGPHPASYEALPSPLAAPRHNNPVSRLAAIASLALDSKQKPPSPSPPLPNPAGALQLIVARGSHLTRPGMSSTRAHKSASPSLCAADGLSGPSHDHLPNAQVLEPPSHVPQIYNRQKTPIKQPWCDTASAGRPGPRVTPGALHHGEHFQVLAKNPVCCTSPHNKWICFGGVVQPRTP</sequence>
<dbReference type="Proteomes" id="UP001153269">
    <property type="component" value="Unassembled WGS sequence"/>
</dbReference>
<name>A0A9N7UVY2_PLEPL</name>
<evidence type="ECO:0000313" key="2">
    <source>
        <dbReference type="Proteomes" id="UP001153269"/>
    </source>
</evidence>
<organism evidence="1 2">
    <name type="scientific">Pleuronectes platessa</name>
    <name type="common">European plaice</name>
    <dbReference type="NCBI Taxonomy" id="8262"/>
    <lineage>
        <taxon>Eukaryota</taxon>
        <taxon>Metazoa</taxon>
        <taxon>Chordata</taxon>
        <taxon>Craniata</taxon>
        <taxon>Vertebrata</taxon>
        <taxon>Euteleostomi</taxon>
        <taxon>Actinopterygii</taxon>
        <taxon>Neopterygii</taxon>
        <taxon>Teleostei</taxon>
        <taxon>Neoteleostei</taxon>
        <taxon>Acanthomorphata</taxon>
        <taxon>Carangaria</taxon>
        <taxon>Pleuronectiformes</taxon>
        <taxon>Pleuronectoidei</taxon>
        <taxon>Pleuronectidae</taxon>
        <taxon>Pleuronectes</taxon>
    </lineage>
</organism>
<gene>
    <name evidence="1" type="ORF">PLEPLA_LOCUS28198</name>
</gene>
<proteinExistence type="predicted"/>
<reference evidence="1" key="1">
    <citation type="submission" date="2020-03" db="EMBL/GenBank/DDBJ databases">
        <authorList>
            <person name="Weist P."/>
        </authorList>
    </citation>
    <scope>NUCLEOTIDE SEQUENCE</scope>
</reference>